<dbReference type="InterPro" id="IPR039892">
    <property type="entry name" value="Spa2/Sph1"/>
</dbReference>
<feature type="compositionally biased region" description="Polar residues" evidence="2">
    <location>
        <begin position="1836"/>
        <end position="1854"/>
    </location>
</feature>
<dbReference type="Pfam" id="PF23742">
    <property type="entry name" value="VBS_C3G9"/>
    <property type="match status" value="1"/>
</dbReference>
<feature type="compositionally biased region" description="Low complexity" evidence="2">
    <location>
        <begin position="198"/>
        <end position="209"/>
    </location>
</feature>
<feature type="domain" description="GIT Spa2 homology (SHD)" evidence="3">
    <location>
        <begin position="612"/>
        <end position="642"/>
    </location>
</feature>
<feature type="region of interest" description="Disordered" evidence="2">
    <location>
        <begin position="656"/>
        <end position="725"/>
    </location>
</feature>
<feature type="compositionally biased region" description="Low complexity" evidence="2">
    <location>
        <begin position="401"/>
        <end position="416"/>
    </location>
</feature>
<evidence type="ECO:0000259" key="3">
    <source>
        <dbReference type="SMART" id="SM00555"/>
    </source>
</evidence>
<feature type="compositionally biased region" description="Low complexity" evidence="2">
    <location>
        <begin position="302"/>
        <end position="335"/>
    </location>
</feature>
<feature type="compositionally biased region" description="Polar residues" evidence="2">
    <location>
        <begin position="1427"/>
        <end position="1470"/>
    </location>
</feature>
<feature type="compositionally biased region" description="Low complexity" evidence="2">
    <location>
        <begin position="468"/>
        <end position="479"/>
    </location>
</feature>
<feature type="compositionally biased region" description="Low complexity" evidence="2">
    <location>
        <begin position="1872"/>
        <end position="1881"/>
    </location>
</feature>
<evidence type="ECO:0000313" key="5">
    <source>
        <dbReference type="Proteomes" id="UP001219567"/>
    </source>
</evidence>
<feature type="compositionally biased region" description="Low complexity" evidence="2">
    <location>
        <begin position="144"/>
        <end position="158"/>
    </location>
</feature>
<feature type="compositionally biased region" description="Low complexity" evidence="2">
    <location>
        <begin position="356"/>
        <end position="368"/>
    </location>
</feature>
<proteinExistence type="predicted"/>
<feature type="region of interest" description="Disordered" evidence="2">
    <location>
        <begin position="847"/>
        <end position="879"/>
    </location>
</feature>
<dbReference type="PANTHER" id="PTHR21601:SF0">
    <property type="entry name" value="PROTEIN SPA2-RELATED"/>
    <property type="match status" value="1"/>
</dbReference>
<feature type="compositionally biased region" description="Polar residues" evidence="2">
    <location>
        <begin position="159"/>
        <end position="197"/>
    </location>
</feature>
<evidence type="ECO:0000256" key="1">
    <source>
        <dbReference type="ARBA" id="ARBA00022737"/>
    </source>
</evidence>
<feature type="compositionally biased region" description="Polar residues" evidence="2">
    <location>
        <begin position="507"/>
        <end position="519"/>
    </location>
</feature>
<dbReference type="SMART" id="SM00555">
    <property type="entry name" value="GIT"/>
    <property type="match status" value="2"/>
</dbReference>
<feature type="compositionally biased region" description="Polar residues" evidence="2">
    <location>
        <begin position="866"/>
        <end position="877"/>
    </location>
</feature>
<feature type="compositionally biased region" description="Low complexity" evidence="2">
    <location>
        <begin position="1276"/>
        <end position="1291"/>
    </location>
</feature>
<keyword evidence="5" id="KW-1185">Reference proteome</keyword>
<feature type="region of interest" description="Disordered" evidence="2">
    <location>
        <begin position="587"/>
        <end position="608"/>
    </location>
</feature>
<feature type="region of interest" description="Disordered" evidence="2">
    <location>
        <begin position="1814"/>
        <end position="1911"/>
    </location>
</feature>
<dbReference type="InterPro" id="IPR013724">
    <property type="entry name" value="GIT_SHD"/>
</dbReference>
<feature type="compositionally biased region" description="Polar residues" evidence="2">
    <location>
        <begin position="51"/>
        <end position="77"/>
    </location>
</feature>
<keyword evidence="1" id="KW-0677">Repeat</keyword>
<dbReference type="GO" id="GO:1902716">
    <property type="term" value="C:cell cortex of growing cell tip"/>
    <property type="evidence" value="ECO:0007669"/>
    <property type="project" value="TreeGrafter"/>
</dbReference>
<feature type="compositionally biased region" description="Polar residues" evidence="2">
    <location>
        <begin position="89"/>
        <end position="104"/>
    </location>
</feature>
<organism evidence="4 5">
    <name type="scientific">Malassezia yamatoensis</name>
    <dbReference type="NCBI Taxonomy" id="253288"/>
    <lineage>
        <taxon>Eukaryota</taxon>
        <taxon>Fungi</taxon>
        <taxon>Dikarya</taxon>
        <taxon>Basidiomycota</taxon>
        <taxon>Ustilaginomycotina</taxon>
        <taxon>Malasseziomycetes</taxon>
        <taxon>Malasseziales</taxon>
        <taxon>Malasseziaceae</taxon>
        <taxon>Malassezia</taxon>
    </lineage>
</organism>
<dbReference type="InterPro" id="IPR056439">
    <property type="entry name" value="VBS_C3G9"/>
</dbReference>
<dbReference type="PANTHER" id="PTHR21601">
    <property type="entry name" value="SPA2 PROTEIN"/>
    <property type="match status" value="1"/>
</dbReference>
<sequence>MAQQAKGMGSRLLHQLAGLGSNSHANNASESNGSLAGQKPPTPSKSGLFGKSNSGNKTASPAQSGNPSMSQSGSIGANLSGHDGRSMLPGTQDSHNTMGGSNQQMDSSMMHSMRSHLPFADQRGQAYQGSPQQLHQSPSDYQQQLLLQQQQQQQQQQQSYGQSASSAPYNNSMDFANDTSTSMAQNLSRTDPSFANHTQQQTVSQEQTTPNAANYRQNWPSAQDPSNQDPSSMSSLQYGQQTAANPSYQQQYDQGMLPSSQADNQSYRQNQTYPQSYNSQQPTSASQQSMQGYAQQTMQNHAQRASQDQDRQQLMQQGFEQPQQSSQQSYGQQQQALHPNQGYGQQASQNYGQAFPQEYGQQPAQGYGQQPGQGYGQQSSQSYNQQPGQGYGQATTEGYGQQQSQPQSQPQSFQQQDASYTQQSLPTQGGMQSSLQAYNQQPYAQPTSSEAGKGMADPSAQDSNTMYSQGANSSQAAQSLPQREEGVAGDRTIESITSVRGGGYPQPASNDTVGKSSSGPGRMNPIEIGKMSRTYYVELLQYFRTQTTKISLLTQSRANAREKLSRLSKQQFAELSTDVHDELKRRQAAADGDNSTPYLPGRDEFHPKRNQARQKLATLPKNRFRDLASDVFFELERRFPEFPAELRDEPLEEIMAPRESDAPQTDLAQERSAGAADTQSPLAPSNGAINSAMATSMSTTGPVPSSAPTSGSALTSTTPITPQPQLFVPTRSTAVEESVNLAYTIPSKTEAQETRDQTDPTAMATDAAIEARAAALQARSADEMRELRGIYEDRIHALEQQLGSSTHVREQLEQQLAAAVQTREQQVREAQQSREALERQLATAVQVHEQQSREAQQSRSSLEEQFQNLQQIQSQTEQRMRGLEQELAAMQRARSELEDQLQSMQATRAELEALLGQTTQARDQYRDLAQEQQSVRQTLEARVGGLEQALEANRQEFQQLRSLHDQRQLELGEQKRAVQKANDELDHRHTELEALRAEYSLLHVAHANAKREAAQVDEAGWKREIERMQRDTQQQQQFVQELRTEVASLLEELRRLSARNDAMTADKESDVAIIRDLHTQMSSYKRQFENAQAALRAQSNSVQPLWAQTTRSEEYMHFSEQGAIADTNLNSFQNAIDELLATSRGPTPSNVLVAMKGVVLSTSLITDDVAKYETQASSDQALALSRTQQEDLHSLKGSMSEALANLMNACRNHASSQGLAPVSLVDAAATHVSMAIIEMIKLVKLRKVDSYELSAPHSAESDAPNSGLRPLHTSMRTAVASPPSSASLPSSRTRRLASQGSLRGVGYMNDRGEKDMEASQTRDPTATQPSAENSAVSSSQLQDQYERPRQSSLGMPKYSPVRYAASRTQDKTPLSVDTRSSADPPTPTSKSGLQNELSTGLRALATHRPDEVSSQQSPRNSEAEFIQPTSNLDGRQSRNSASNTTIPFKNQPPSASQLSNTSMAQEPGMNSASPQGSFQAQPQAQPQAQAPGVGTSSQSGSTHTSPVLPMSATFASRSPSLASAQGFPSNQQTSPVSTHAILPQSHQPPNKSPLGMPYGDLAANPDKSSPMQGSTTTVTNPAEVSMPNSSNRVTQPSEISPNTASYGNEHSPSAGLGPNFGRAGVAAGVGAAAGAGVAGLGAGTAALHGPPAPNSPQVQDPSLGSPMSQSQQIALPSPSDPSSNATGHDGGNLVYREAAVLPPSNNLNSTQSTRERPVPPTPNNDQMDARTASSQVPNSSDYNSSNETYSYGAPPPTMGDQHALNATSSEPRNLAEVPIPEESDPEPTYRNLSDRVGDEQGLDREQGEGFIEQIPSTTQPEPQQQSSMQRPPMNQNNMSNAWPNNEQGNGSATGSERKLPSLPTSNDTVPPSSGSAFSMSSLNPENSAPITSRSTGSEQAKPSERLGNDSVDANENWAELRNYIEVQTEAIVHSIQSLLSALREGVQGPQLNENLTQITTIVFSIVAISRDHLPPSTSPRQAPIAAEAERIFAELTDNCNRLSDMQSDSSFDRTTKSVMASASYGVAKGLKALNELLNDADEAALHP</sequence>
<feature type="compositionally biased region" description="Low complexity" evidence="2">
    <location>
        <begin position="853"/>
        <end position="865"/>
    </location>
</feature>
<feature type="compositionally biased region" description="Polar residues" evidence="2">
    <location>
        <begin position="1703"/>
        <end position="1712"/>
    </location>
</feature>
<feature type="compositionally biased region" description="Polar residues" evidence="2">
    <location>
        <begin position="677"/>
        <end position="725"/>
    </location>
</feature>
<feature type="compositionally biased region" description="Polar residues" evidence="2">
    <location>
        <begin position="1862"/>
        <end position="1871"/>
    </location>
</feature>
<feature type="compositionally biased region" description="Polar residues" evidence="2">
    <location>
        <begin position="336"/>
        <end position="352"/>
    </location>
</feature>
<dbReference type="Gene3D" id="1.10.287.1490">
    <property type="match status" value="1"/>
</dbReference>
<feature type="compositionally biased region" description="Polar residues" evidence="2">
    <location>
        <begin position="1723"/>
        <end position="1749"/>
    </location>
</feature>
<dbReference type="GO" id="GO:0005826">
    <property type="term" value="C:actomyosin contractile ring"/>
    <property type="evidence" value="ECO:0007669"/>
    <property type="project" value="TreeGrafter"/>
</dbReference>
<feature type="compositionally biased region" description="Polar residues" evidence="2">
    <location>
        <begin position="210"/>
        <end position="301"/>
    </location>
</feature>
<feature type="region of interest" description="Disordered" evidence="2">
    <location>
        <begin position="1647"/>
        <end position="1800"/>
    </location>
</feature>
<feature type="compositionally biased region" description="Polar residues" evidence="2">
    <location>
        <begin position="1513"/>
        <end position="1537"/>
    </location>
</feature>
<dbReference type="InterPro" id="IPR022018">
    <property type="entry name" value="GIT1_C"/>
</dbReference>
<protein>
    <submittedName>
        <fullName evidence="4">Component of the polarisome</fullName>
    </submittedName>
</protein>
<feature type="region of interest" description="Disordered" evidence="2">
    <location>
        <begin position="144"/>
        <end position="526"/>
    </location>
</feature>
<feature type="region of interest" description="Disordered" evidence="2">
    <location>
        <begin position="1"/>
        <end position="109"/>
    </location>
</feature>
<dbReference type="Pfam" id="PF08518">
    <property type="entry name" value="GIT_SHD"/>
    <property type="match status" value="2"/>
</dbReference>
<dbReference type="EMBL" id="CP119946">
    <property type="protein sequence ID" value="WFD00200.1"/>
    <property type="molecule type" value="Genomic_DNA"/>
</dbReference>
<name>A0AAJ6CHS9_9BASI</name>
<dbReference type="Pfam" id="PF12205">
    <property type="entry name" value="GIT1_C"/>
    <property type="match status" value="1"/>
</dbReference>
<gene>
    <name evidence="4" type="primary">SPA2</name>
    <name evidence="4" type="ORF">MYAM1_002948</name>
</gene>
<feature type="compositionally biased region" description="Polar residues" evidence="2">
    <location>
        <begin position="1655"/>
        <end position="1686"/>
    </location>
</feature>
<evidence type="ECO:0000313" key="4">
    <source>
        <dbReference type="EMBL" id="WFD00200.1"/>
    </source>
</evidence>
<feature type="compositionally biased region" description="Polar residues" evidence="2">
    <location>
        <begin position="1318"/>
        <end position="1343"/>
    </location>
</feature>
<feature type="compositionally biased region" description="Polar residues" evidence="2">
    <location>
        <begin position="417"/>
        <end position="450"/>
    </location>
</feature>
<feature type="compositionally biased region" description="Basic and acidic residues" evidence="2">
    <location>
        <begin position="482"/>
        <end position="493"/>
    </location>
</feature>
<feature type="compositionally biased region" description="Polar residues" evidence="2">
    <location>
        <begin position="1566"/>
        <end position="1611"/>
    </location>
</feature>
<dbReference type="GO" id="GO:0005078">
    <property type="term" value="F:MAP-kinase scaffold activity"/>
    <property type="evidence" value="ECO:0007669"/>
    <property type="project" value="TreeGrafter"/>
</dbReference>
<feature type="compositionally biased region" description="Polar residues" evidence="2">
    <location>
        <begin position="1882"/>
        <end position="1900"/>
    </location>
</feature>
<reference evidence="4 5" key="1">
    <citation type="submission" date="2023-03" db="EMBL/GenBank/DDBJ databases">
        <title>Mating type loci evolution in Malassezia.</title>
        <authorList>
            <person name="Coelho M.A."/>
        </authorList>
    </citation>
    <scope>NUCLEOTIDE SEQUENCE [LARGE SCALE GENOMIC DNA]</scope>
    <source>
        <strain evidence="4 5">CBS 9725</strain>
    </source>
</reference>
<feature type="region of interest" description="Disordered" evidence="2">
    <location>
        <begin position="1276"/>
        <end position="1615"/>
    </location>
</feature>
<evidence type="ECO:0000256" key="2">
    <source>
        <dbReference type="SAM" id="MobiDB-lite"/>
    </source>
</evidence>
<feature type="compositionally biased region" description="Low complexity" evidence="2">
    <location>
        <begin position="20"/>
        <end position="34"/>
    </location>
</feature>
<dbReference type="SUPFAM" id="SSF57997">
    <property type="entry name" value="Tropomyosin"/>
    <property type="match status" value="1"/>
</dbReference>
<feature type="compositionally biased region" description="Polar residues" evidence="2">
    <location>
        <begin position="1371"/>
        <end position="1398"/>
    </location>
</feature>
<feature type="compositionally biased region" description="Low complexity" evidence="2">
    <location>
        <begin position="1471"/>
        <end position="1505"/>
    </location>
</feature>
<feature type="compositionally biased region" description="Low complexity" evidence="2">
    <location>
        <begin position="1814"/>
        <end position="1835"/>
    </location>
</feature>
<feature type="compositionally biased region" description="Low complexity" evidence="2">
    <location>
        <begin position="376"/>
        <end position="388"/>
    </location>
</feature>
<accession>A0AAJ6CHS9</accession>
<dbReference type="Proteomes" id="UP001219567">
    <property type="component" value="Chromosome 4"/>
</dbReference>
<feature type="domain" description="GIT Spa2 homology (SHD)" evidence="3">
    <location>
        <begin position="560"/>
        <end position="590"/>
    </location>
</feature>